<evidence type="ECO:0000313" key="3">
    <source>
        <dbReference type="Proteomes" id="UP000186953"/>
    </source>
</evidence>
<protein>
    <submittedName>
        <fullName evidence="2">Uncharacterized protein</fullName>
    </submittedName>
</protein>
<name>A0A1N6S2T4_9FLAO</name>
<dbReference type="RefSeq" id="WP_076547686.1">
    <property type="nucleotide sequence ID" value="NZ_FTMA01000001.1"/>
</dbReference>
<gene>
    <name evidence="2" type="ORF">SAMN05421797_1011496</name>
</gene>
<dbReference type="AlphaFoldDB" id="A0A1N6S2T4"/>
<reference evidence="3" key="1">
    <citation type="submission" date="2017-01" db="EMBL/GenBank/DDBJ databases">
        <authorList>
            <person name="Varghese N."/>
            <person name="Submissions S."/>
        </authorList>
    </citation>
    <scope>NUCLEOTIDE SEQUENCE [LARGE SCALE GENOMIC DNA]</scope>
    <source>
        <strain evidence="3">DSM 15366</strain>
    </source>
</reference>
<evidence type="ECO:0000313" key="2">
    <source>
        <dbReference type="EMBL" id="SIQ35448.1"/>
    </source>
</evidence>
<dbReference type="EMBL" id="FTMA01000001">
    <property type="protein sequence ID" value="SIQ35448.1"/>
    <property type="molecule type" value="Genomic_DNA"/>
</dbReference>
<dbReference type="Proteomes" id="UP000186953">
    <property type="component" value="Unassembled WGS sequence"/>
</dbReference>
<organism evidence="2 3">
    <name type="scientific">Maribacter ulvicola</name>
    <dbReference type="NCBI Taxonomy" id="228959"/>
    <lineage>
        <taxon>Bacteria</taxon>
        <taxon>Pseudomonadati</taxon>
        <taxon>Bacteroidota</taxon>
        <taxon>Flavobacteriia</taxon>
        <taxon>Flavobacteriales</taxon>
        <taxon>Flavobacteriaceae</taxon>
        <taxon>Maribacter</taxon>
    </lineage>
</organism>
<dbReference type="OrthoDB" id="1179571at2"/>
<proteinExistence type="predicted"/>
<keyword evidence="3" id="KW-1185">Reference proteome</keyword>
<evidence type="ECO:0000256" key="1">
    <source>
        <dbReference type="SAM" id="Phobius"/>
    </source>
</evidence>
<sequence>MDNQEIFFDSKMIANLLIAFALLFSAIYYFNNAEEIEGEVNTVIVNALKDANNSLAEHDTPRK</sequence>
<accession>A0A1N6S2T4</accession>
<keyword evidence="1" id="KW-1133">Transmembrane helix</keyword>
<keyword evidence="1" id="KW-0472">Membrane</keyword>
<feature type="transmembrane region" description="Helical" evidence="1">
    <location>
        <begin position="12"/>
        <end position="30"/>
    </location>
</feature>
<keyword evidence="1" id="KW-0812">Transmembrane</keyword>